<feature type="non-terminal residue" evidence="2">
    <location>
        <position position="126"/>
    </location>
</feature>
<organism evidence="2 3">
    <name type="scientific">Salix purpurea</name>
    <name type="common">Purple osier willow</name>
    <dbReference type="NCBI Taxonomy" id="77065"/>
    <lineage>
        <taxon>Eukaryota</taxon>
        <taxon>Viridiplantae</taxon>
        <taxon>Streptophyta</taxon>
        <taxon>Embryophyta</taxon>
        <taxon>Tracheophyta</taxon>
        <taxon>Spermatophyta</taxon>
        <taxon>Magnoliopsida</taxon>
        <taxon>eudicotyledons</taxon>
        <taxon>Gunneridae</taxon>
        <taxon>Pentapetalae</taxon>
        <taxon>rosids</taxon>
        <taxon>fabids</taxon>
        <taxon>Malpighiales</taxon>
        <taxon>Salicaceae</taxon>
        <taxon>Saliceae</taxon>
        <taxon>Salix</taxon>
    </lineage>
</organism>
<evidence type="ECO:0000256" key="1">
    <source>
        <dbReference type="SAM" id="Phobius"/>
    </source>
</evidence>
<feature type="transmembrane region" description="Helical" evidence="1">
    <location>
        <begin position="108"/>
        <end position="125"/>
    </location>
</feature>
<comment type="caution">
    <text evidence="2">The sequence shown here is derived from an EMBL/GenBank/DDBJ whole genome shotgun (WGS) entry which is preliminary data.</text>
</comment>
<dbReference type="AlphaFoldDB" id="A0A9Q0X0T9"/>
<keyword evidence="1" id="KW-0472">Membrane</keyword>
<dbReference type="EMBL" id="JAPFFK010000002">
    <property type="protein sequence ID" value="KAJ6775225.1"/>
    <property type="molecule type" value="Genomic_DNA"/>
</dbReference>
<reference evidence="2" key="1">
    <citation type="submission" date="2022-11" db="EMBL/GenBank/DDBJ databases">
        <authorList>
            <person name="Hyden B.L."/>
            <person name="Feng K."/>
            <person name="Yates T."/>
            <person name="Jawdy S."/>
            <person name="Smart L.B."/>
            <person name="Muchero W."/>
        </authorList>
    </citation>
    <scope>NUCLEOTIDE SEQUENCE</scope>
    <source>
        <tissue evidence="2">Shoot tip</tissue>
    </source>
</reference>
<reference evidence="2" key="2">
    <citation type="journal article" date="2023" name="Int. J. Mol. Sci.">
        <title>De Novo Assembly and Annotation of 11 Diverse Shrub Willow (Salix) Genomes Reveals Novel Gene Organization in Sex-Linked Regions.</title>
        <authorList>
            <person name="Hyden B."/>
            <person name="Feng K."/>
            <person name="Yates T.B."/>
            <person name="Jawdy S."/>
            <person name="Cereghino C."/>
            <person name="Smart L.B."/>
            <person name="Muchero W."/>
        </authorList>
    </citation>
    <scope>NUCLEOTIDE SEQUENCE</scope>
    <source>
        <tissue evidence="2">Shoot tip</tissue>
    </source>
</reference>
<protein>
    <submittedName>
        <fullName evidence="2">Uncharacterized protein</fullName>
    </submittedName>
</protein>
<keyword evidence="3" id="KW-1185">Reference proteome</keyword>
<sequence>MKSRSAALASPSLAGASICTPTASSLKSIYNIRKGKKTFKVQFFLPKQEPKQSFCMFIDPPVMEADLEPGLAWMVMATEEGGTARMQDGKLSWGLGTGGFDRVDKAEFAFAFPFLDGAILFIYFLS</sequence>
<gene>
    <name evidence="2" type="ORF">OIU79_018406</name>
</gene>
<name>A0A9Q0X0T9_SALPP</name>
<keyword evidence="1" id="KW-1133">Transmembrane helix</keyword>
<evidence type="ECO:0000313" key="2">
    <source>
        <dbReference type="EMBL" id="KAJ6775225.1"/>
    </source>
</evidence>
<proteinExistence type="predicted"/>
<evidence type="ECO:0000313" key="3">
    <source>
        <dbReference type="Proteomes" id="UP001151532"/>
    </source>
</evidence>
<keyword evidence="1" id="KW-0812">Transmembrane</keyword>
<accession>A0A9Q0X0T9</accession>
<dbReference type="OrthoDB" id="10592986at2759"/>
<dbReference type="Proteomes" id="UP001151532">
    <property type="component" value="Chromosome 5"/>
</dbReference>